<reference evidence="1 2" key="1">
    <citation type="submission" date="2017-01" db="EMBL/GenBank/DDBJ databases">
        <title>First insights into the biology of 'candidatus Vampirococcus archaeovorus'.</title>
        <authorList>
            <person name="Kizina J."/>
            <person name="Jordan S."/>
            <person name="Stueber K."/>
            <person name="Reinhardt R."/>
            <person name="Harder J."/>
        </authorList>
    </citation>
    <scope>NUCLEOTIDE SEQUENCE [LARGE SCALE GENOMIC DNA]</scope>
    <source>
        <strain evidence="1 2">LiM</strain>
    </source>
</reference>
<dbReference type="EMBL" id="CP019384">
    <property type="protein sequence ID" value="QAT17836.1"/>
    <property type="molecule type" value="Genomic_DNA"/>
</dbReference>
<proteinExistence type="predicted"/>
<accession>A0A410P6K9</accession>
<gene>
    <name evidence="1" type="ORF">BU251_08920</name>
</gene>
<dbReference type="RefSeq" id="WP_128700802.1">
    <property type="nucleotide sequence ID" value="NZ_CP019384.1"/>
</dbReference>
<dbReference type="AlphaFoldDB" id="A0A410P6K9"/>
<organism evidence="1 2">
    <name type="scientific">Velamenicoccus archaeovorus</name>
    <dbReference type="NCBI Taxonomy" id="1930593"/>
    <lineage>
        <taxon>Bacteria</taxon>
        <taxon>Pseudomonadati</taxon>
        <taxon>Candidatus Omnitrophota</taxon>
        <taxon>Candidatus Velamenicoccus</taxon>
    </lineage>
</organism>
<evidence type="ECO:0008006" key="3">
    <source>
        <dbReference type="Google" id="ProtNLM"/>
    </source>
</evidence>
<keyword evidence="2" id="KW-1185">Reference proteome</keyword>
<evidence type="ECO:0000313" key="1">
    <source>
        <dbReference type="EMBL" id="QAT17836.1"/>
    </source>
</evidence>
<evidence type="ECO:0000313" key="2">
    <source>
        <dbReference type="Proteomes" id="UP000287243"/>
    </source>
</evidence>
<dbReference type="Proteomes" id="UP000287243">
    <property type="component" value="Chromosome"/>
</dbReference>
<protein>
    <recommendedName>
        <fullName evidence="3">Tail terminator</fullName>
    </recommendedName>
</protein>
<sequence length="155" mass="17573">METVRERILQNIKTVLEGVTIANGYNFDFTPATVQRWSMHGNRMVDMPMVVISPGDEDESSMPNPFEECLLTLYLDIFFVNDENDPVPTDTYLNRLQGDIKKAILQDSTRAGNAVDTDVLGTTPFETTEAQPYAGIIMEVRVRYRHLRTDPTAKN</sequence>
<dbReference type="KEGG" id="vai:BU251_08920"/>
<dbReference type="OrthoDB" id="5624603at2"/>
<name>A0A410P6K9_VELA1</name>